<sequence>MSAASAARDAAVLAALQAGPSSSLPMHLAPALGLRIAQVSLSLQRLRKSGHVRFEAGNWIAIEEPRA</sequence>
<dbReference type="EMBL" id="BSPL01000017">
    <property type="protein sequence ID" value="GLS71631.1"/>
    <property type="molecule type" value="Genomic_DNA"/>
</dbReference>
<dbReference type="AlphaFoldDB" id="A0AA37TDC3"/>
<dbReference type="Proteomes" id="UP001157440">
    <property type="component" value="Unassembled WGS sequence"/>
</dbReference>
<dbReference type="RefSeq" id="WP_238193818.1">
    <property type="nucleotide sequence ID" value="NZ_BPQZ01000001.1"/>
</dbReference>
<accession>A0AA37TDC3</accession>
<name>A0AA37TDC3_9HYPH</name>
<evidence type="ECO:0000313" key="2">
    <source>
        <dbReference type="Proteomes" id="UP001157440"/>
    </source>
</evidence>
<keyword evidence="2" id="KW-1185">Reference proteome</keyword>
<reference evidence="2" key="1">
    <citation type="journal article" date="2019" name="Int. J. Syst. Evol. Microbiol.">
        <title>The Global Catalogue of Microorganisms (GCM) 10K type strain sequencing project: providing services to taxonomists for standard genome sequencing and annotation.</title>
        <authorList>
            <consortium name="The Broad Institute Genomics Platform"/>
            <consortium name="The Broad Institute Genome Sequencing Center for Infectious Disease"/>
            <person name="Wu L."/>
            <person name="Ma J."/>
        </authorList>
    </citation>
    <scope>NUCLEOTIDE SEQUENCE [LARGE SCALE GENOMIC DNA]</scope>
    <source>
        <strain evidence="2">NBRC 103632</strain>
    </source>
</reference>
<comment type="caution">
    <text evidence="1">The sequence shown here is derived from an EMBL/GenBank/DDBJ whole genome shotgun (WGS) entry which is preliminary data.</text>
</comment>
<protein>
    <submittedName>
        <fullName evidence="1">Uncharacterized protein</fullName>
    </submittedName>
</protein>
<proteinExistence type="predicted"/>
<organism evidence="1 2">
    <name type="scientific">Methylobacterium tardum</name>
    <dbReference type="NCBI Taxonomy" id="374432"/>
    <lineage>
        <taxon>Bacteria</taxon>
        <taxon>Pseudomonadati</taxon>
        <taxon>Pseudomonadota</taxon>
        <taxon>Alphaproteobacteria</taxon>
        <taxon>Hyphomicrobiales</taxon>
        <taxon>Methylobacteriaceae</taxon>
        <taxon>Methylobacterium</taxon>
    </lineage>
</organism>
<gene>
    <name evidence="1" type="ORF">GCM10007890_36440</name>
</gene>
<evidence type="ECO:0000313" key="1">
    <source>
        <dbReference type="EMBL" id="GLS71631.1"/>
    </source>
</evidence>